<dbReference type="SUPFAM" id="SSF52518">
    <property type="entry name" value="Thiamin diphosphate-binding fold (THDP-binding)"/>
    <property type="match status" value="1"/>
</dbReference>
<dbReference type="AlphaFoldDB" id="A0AAV8XVL6"/>
<proteinExistence type="predicted"/>
<evidence type="ECO:0000259" key="3">
    <source>
        <dbReference type="Pfam" id="PF02780"/>
    </source>
</evidence>
<dbReference type="InterPro" id="IPR009014">
    <property type="entry name" value="Transketo_C/PFOR_II"/>
</dbReference>
<dbReference type="PANTHER" id="PTHR42980:SF1">
    <property type="entry name" value="2-OXOISOVALERATE DEHYDROGENASE SUBUNIT BETA, MITOCHONDRIAL"/>
    <property type="match status" value="1"/>
</dbReference>
<feature type="non-terminal residue" evidence="4">
    <location>
        <position position="107"/>
    </location>
</feature>
<dbReference type="SUPFAM" id="SSF52922">
    <property type="entry name" value="TK C-terminal domain-like"/>
    <property type="match status" value="1"/>
</dbReference>
<dbReference type="Pfam" id="PF02780">
    <property type="entry name" value="Transketolase_C"/>
    <property type="match status" value="1"/>
</dbReference>
<comment type="cofactor">
    <cofactor evidence="1">
        <name>thiamine diphosphate</name>
        <dbReference type="ChEBI" id="CHEBI:58937"/>
    </cofactor>
</comment>
<accession>A0AAV8XVL6</accession>
<dbReference type="Gene3D" id="3.40.50.920">
    <property type="match status" value="1"/>
</dbReference>
<keyword evidence="5" id="KW-1185">Reference proteome</keyword>
<dbReference type="InterPro" id="IPR033248">
    <property type="entry name" value="Transketolase_C"/>
</dbReference>
<evidence type="ECO:0000256" key="1">
    <source>
        <dbReference type="ARBA" id="ARBA00001964"/>
    </source>
</evidence>
<dbReference type="GO" id="GO:0007584">
    <property type="term" value="P:response to nutrient"/>
    <property type="evidence" value="ECO:0007669"/>
    <property type="project" value="TreeGrafter"/>
</dbReference>
<gene>
    <name evidence="4" type="ORF">NQ318_007250</name>
</gene>
<evidence type="ECO:0000313" key="5">
    <source>
        <dbReference type="Proteomes" id="UP001162162"/>
    </source>
</evidence>
<dbReference type="GO" id="GO:0016491">
    <property type="term" value="F:oxidoreductase activity"/>
    <property type="evidence" value="ECO:0007669"/>
    <property type="project" value="UniProtKB-KW"/>
</dbReference>
<dbReference type="EMBL" id="JAPWTK010000323">
    <property type="protein sequence ID" value="KAJ8942521.1"/>
    <property type="molecule type" value="Genomic_DNA"/>
</dbReference>
<name>A0AAV8XVL6_9CUCU</name>
<evidence type="ECO:0000313" key="4">
    <source>
        <dbReference type="EMBL" id="KAJ8942521.1"/>
    </source>
</evidence>
<feature type="domain" description="Transketolase C-terminal" evidence="3">
    <location>
        <begin position="51"/>
        <end position="106"/>
    </location>
</feature>
<comment type="caution">
    <text evidence="4">The sequence shown here is derived from an EMBL/GenBank/DDBJ whole genome shotgun (WGS) entry which is preliminary data.</text>
</comment>
<reference evidence="4" key="1">
    <citation type="journal article" date="2023" name="Insect Mol. Biol.">
        <title>Genome sequencing provides insights into the evolution of gene families encoding plant cell wall-degrading enzymes in longhorned beetles.</title>
        <authorList>
            <person name="Shin N.R."/>
            <person name="Okamura Y."/>
            <person name="Kirsch R."/>
            <person name="Pauchet Y."/>
        </authorList>
    </citation>
    <scope>NUCLEOTIDE SEQUENCE</scope>
    <source>
        <strain evidence="4">AMC_N1</strain>
    </source>
</reference>
<protein>
    <recommendedName>
        <fullName evidence="3">Transketolase C-terminal domain-containing protein</fullName>
    </recommendedName>
</protein>
<keyword evidence="2" id="KW-0560">Oxidoreductase</keyword>
<dbReference type="Gene3D" id="3.40.50.970">
    <property type="match status" value="1"/>
</dbReference>
<dbReference type="PANTHER" id="PTHR42980">
    <property type="entry name" value="2-OXOISOVALERATE DEHYDROGENASE SUBUNIT BETA-RELATED"/>
    <property type="match status" value="1"/>
</dbReference>
<dbReference type="Proteomes" id="UP001162162">
    <property type="component" value="Unassembled WGS sequence"/>
</dbReference>
<dbReference type="GO" id="GO:0009083">
    <property type="term" value="P:branched-chain amino acid catabolic process"/>
    <property type="evidence" value="ECO:0007669"/>
    <property type="project" value="TreeGrafter"/>
</dbReference>
<evidence type="ECO:0000256" key="2">
    <source>
        <dbReference type="ARBA" id="ARBA00023002"/>
    </source>
</evidence>
<dbReference type="InterPro" id="IPR029061">
    <property type="entry name" value="THDP-binding"/>
</dbReference>
<organism evidence="4 5">
    <name type="scientific">Aromia moschata</name>
    <dbReference type="NCBI Taxonomy" id="1265417"/>
    <lineage>
        <taxon>Eukaryota</taxon>
        <taxon>Metazoa</taxon>
        <taxon>Ecdysozoa</taxon>
        <taxon>Arthropoda</taxon>
        <taxon>Hexapoda</taxon>
        <taxon>Insecta</taxon>
        <taxon>Pterygota</taxon>
        <taxon>Neoptera</taxon>
        <taxon>Endopterygota</taxon>
        <taxon>Coleoptera</taxon>
        <taxon>Polyphaga</taxon>
        <taxon>Cucujiformia</taxon>
        <taxon>Chrysomeloidea</taxon>
        <taxon>Cerambycidae</taxon>
        <taxon>Cerambycinae</taxon>
        <taxon>Callichromatini</taxon>
        <taxon>Aromia</taxon>
    </lineage>
</organism>
<sequence length="107" mass="11707">MIVIPRGPITAKGLLLSCIKDPDPCIIFEPKVLYRAAVEEVPVAEYHIPIGKAEVLVQGKDVTLIGWGTQVHVLKEVAQLAASKFKASCEVIDLVSILPWDRDTVCE</sequence>